<dbReference type="EMBL" id="BLLK01000075">
    <property type="protein sequence ID" value="GFH61717.1"/>
    <property type="molecule type" value="Genomic_DNA"/>
</dbReference>
<dbReference type="Gene3D" id="3.10.450.50">
    <property type="match status" value="2"/>
</dbReference>
<reference evidence="2 3" key="1">
    <citation type="journal article" date="2021" name="Sci. Rep.">
        <title>The genome of the diatom Chaetoceros tenuissimus carries an ancient integrated fragment of an extant virus.</title>
        <authorList>
            <person name="Hongo Y."/>
            <person name="Kimura K."/>
            <person name="Takaki Y."/>
            <person name="Yoshida Y."/>
            <person name="Baba S."/>
            <person name="Kobayashi G."/>
            <person name="Nagasaki K."/>
            <person name="Hano T."/>
            <person name="Tomaru Y."/>
        </authorList>
    </citation>
    <scope>NUCLEOTIDE SEQUENCE [LARGE SCALE GENOMIC DNA]</scope>
    <source>
        <strain evidence="2 3">NIES-3715</strain>
    </source>
</reference>
<gene>
    <name evidence="2" type="ORF">CTEN210_18193</name>
</gene>
<comment type="caution">
    <text evidence="2">The sequence shown here is derived from an EMBL/GenBank/DDBJ whole genome shotgun (WGS) entry which is preliminary data.</text>
</comment>
<dbReference type="SUPFAM" id="SSF54427">
    <property type="entry name" value="NTF2-like"/>
    <property type="match status" value="2"/>
</dbReference>
<name>A0AAD3DD02_9STRA</name>
<evidence type="ECO:0000259" key="1">
    <source>
        <dbReference type="Pfam" id="PF12680"/>
    </source>
</evidence>
<keyword evidence="3" id="KW-1185">Reference proteome</keyword>
<feature type="domain" description="SnoaL-like" evidence="1">
    <location>
        <begin position="169"/>
        <end position="266"/>
    </location>
</feature>
<evidence type="ECO:0000313" key="3">
    <source>
        <dbReference type="Proteomes" id="UP001054902"/>
    </source>
</evidence>
<proteinExistence type="predicted"/>
<dbReference type="InterPro" id="IPR037401">
    <property type="entry name" value="SnoaL-like"/>
</dbReference>
<dbReference type="AlphaFoldDB" id="A0AAD3DD02"/>
<dbReference type="Pfam" id="PF12680">
    <property type="entry name" value="SnoaL_2"/>
    <property type="match status" value="1"/>
</dbReference>
<dbReference type="PANTHER" id="PTHR33698">
    <property type="entry name" value="NUCLEAR TRANSPORT FACTOR 2 (NTF2)-LIKE PROTEIN"/>
    <property type="match status" value="1"/>
</dbReference>
<accession>A0AAD3DD02</accession>
<sequence length="306" mass="34423">MKEEDQDALISSKDVSIVEKCYQAFNNRDMSKLASCFSANFKYDDGQYLGTITSKQELIQHFQELRNVLPSDSKVIMDDIAICTLTGNIGTKWHIEKGDGSIVNYTKGVSFYTTDSKGLIKTAFKVSEMIVKPSTDMADRLVSSASRFMNDDKQTSSQDESFNTNASIIEKYFEAWNRRDMDTALAYFCDDCIYETEDPVFVASFRGKKELRNHLVKNAKSLPSSAQIILDDLAIDTLYGTFGVKWHLEVNGISIPNLRGCSMYTLDKESQLLKSGYDVTESPVKVPRIARKAINLPSKLLLSLLK</sequence>
<organism evidence="2 3">
    <name type="scientific">Chaetoceros tenuissimus</name>
    <dbReference type="NCBI Taxonomy" id="426638"/>
    <lineage>
        <taxon>Eukaryota</taxon>
        <taxon>Sar</taxon>
        <taxon>Stramenopiles</taxon>
        <taxon>Ochrophyta</taxon>
        <taxon>Bacillariophyta</taxon>
        <taxon>Coscinodiscophyceae</taxon>
        <taxon>Chaetocerotophycidae</taxon>
        <taxon>Chaetocerotales</taxon>
        <taxon>Chaetocerotaceae</taxon>
        <taxon>Chaetoceros</taxon>
    </lineage>
</organism>
<protein>
    <recommendedName>
        <fullName evidence="1">SnoaL-like domain-containing protein</fullName>
    </recommendedName>
</protein>
<dbReference type="PANTHER" id="PTHR33698:SF3">
    <property type="entry name" value="OS09G0266000 PROTEIN"/>
    <property type="match status" value="1"/>
</dbReference>
<evidence type="ECO:0000313" key="2">
    <source>
        <dbReference type="EMBL" id="GFH61717.1"/>
    </source>
</evidence>
<dbReference type="Proteomes" id="UP001054902">
    <property type="component" value="Unassembled WGS sequence"/>
</dbReference>
<dbReference type="InterPro" id="IPR032710">
    <property type="entry name" value="NTF2-like_dom_sf"/>
</dbReference>